<evidence type="ECO:0000313" key="4">
    <source>
        <dbReference type="Proteomes" id="UP001595867"/>
    </source>
</evidence>
<proteinExistence type="predicted"/>
<evidence type="ECO:0000256" key="2">
    <source>
        <dbReference type="SAM" id="Phobius"/>
    </source>
</evidence>
<protein>
    <submittedName>
        <fullName evidence="3">Uncharacterized protein</fullName>
    </submittedName>
</protein>
<feature type="region of interest" description="Disordered" evidence="1">
    <location>
        <begin position="39"/>
        <end position="106"/>
    </location>
</feature>
<dbReference type="EMBL" id="JBHSBL010000015">
    <property type="protein sequence ID" value="MFC4066261.1"/>
    <property type="molecule type" value="Genomic_DNA"/>
</dbReference>
<name>A0ABV8IQL6_9ACTN</name>
<keyword evidence="4" id="KW-1185">Reference proteome</keyword>
<dbReference type="Proteomes" id="UP001595867">
    <property type="component" value="Unassembled WGS sequence"/>
</dbReference>
<gene>
    <name evidence="3" type="ORF">ACFO0C_15105</name>
</gene>
<feature type="transmembrane region" description="Helical" evidence="2">
    <location>
        <begin position="20"/>
        <end position="39"/>
    </location>
</feature>
<keyword evidence="2" id="KW-1133">Transmembrane helix</keyword>
<feature type="compositionally biased region" description="Polar residues" evidence="1">
    <location>
        <begin position="96"/>
        <end position="106"/>
    </location>
</feature>
<reference evidence="4" key="1">
    <citation type="journal article" date="2019" name="Int. J. Syst. Evol. Microbiol.">
        <title>The Global Catalogue of Microorganisms (GCM) 10K type strain sequencing project: providing services to taxonomists for standard genome sequencing and annotation.</title>
        <authorList>
            <consortium name="The Broad Institute Genomics Platform"/>
            <consortium name="The Broad Institute Genome Sequencing Center for Infectious Disease"/>
            <person name="Wu L."/>
            <person name="Ma J."/>
        </authorList>
    </citation>
    <scope>NUCLEOTIDE SEQUENCE [LARGE SCALE GENOMIC DNA]</scope>
    <source>
        <strain evidence="4">TBRC 5832</strain>
    </source>
</reference>
<keyword evidence="2" id="KW-0812">Transmembrane</keyword>
<keyword evidence="2" id="KW-0472">Membrane</keyword>
<evidence type="ECO:0000256" key="1">
    <source>
        <dbReference type="SAM" id="MobiDB-lite"/>
    </source>
</evidence>
<accession>A0ABV8IQL6</accession>
<evidence type="ECO:0000313" key="3">
    <source>
        <dbReference type="EMBL" id="MFC4066261.1"/>
    </source>
</evidence>
<sequence>MIVGLVAYFVVVGLDKADKIASTIGVVLAALALGGPYLLPPQKNGNAPAPTMVVEGSGSATATGGGRANTGVQHRGDDSGAQVRSSGDARADGPGSNANTGVQRLN</sequence>
<comment type="caution">
    <text evidence="3">The sequence shown here is derived from an EMBL/GenBank/DDBJ whole genome shotgun (WGS) entry which is preliminary data.</text>
</comment>
<dbReference type="RefSeq" id="WP_378067231.1">
    <property type="nucleotide sequence ID" value="NZ_JBHSBL010000015.1"/>
</dbReference>
<organism evidence="3 4">
    <name type="scientific">Actinoplanes subglobosus</name>
    <dbReference type="NCBI Taxonomy" id="1547892"/>
    <lineage>
        <taxon>Bacteria</taxon>
        <taxon>Bacillati</taxon>
        <taxon>Actinomycetota</taxon>
        <taxon>Actinomycetes</taxon>
        <taxon>Micromonosporales</taxon>
        <taxon>Micromonosporaceae</taxon>
        <taxon>Actinoplanes</taxon>
    </lineage>
</organism>